<evidence type="ECO:0000256" key="4">
    <source>
        <dbReference type="ARBA" id="ARBA00022857"/>
    </source>
</evidence>
<evidence type="ECO:0000256" key="10">
    <source>
        <dbReference type="PIRSR" id="PIRSR000445-1"/>
    </source>
</evidence>
<evidence type="ECO:0000259" key="15">
    <source>
        <dbReference type="Pfam" id="PF00745"/>
    </source>
</evidence>
<dbReference type="NCBIfam" id="TIGR01035">
    <property type="entry name" value="hemA"/>
    <property type="match status" value="1"/>
</dbReference>
<dbReference type="SUPFAM" id="SSF69075">
    <property type="entry name" value="Glutamyl tRNA-reductase dimerization domain"/>
    <property type="match status" value="1"/>
</dbReference>
<feature type="domain" description="Quinate/shikimate 5-dehydrogenase/glutamyl-tRNA reductase" evidence="16">
    <location>
        <begin position="171"/>
        <end position="306"/>
    </location>
</feature>
<dbReference type="GO" id="GO:0008883">
    <property type="term" value="F:glutamyl-tRNA reductase activity"/>
    <property type="evidence" value="ECO:0007669"/>
    <property type="project" value="UniProtKB-UniRule"/>
</dbReference>
<feature type="binding site" evidence="9 11">
    <location>
        <position position="120"/>
    </location>
    <ligand>
        <name>substrate</name>
    </ligand>
</feature>
<dbReference type="NCBIfam" id="NF000744">
    <property type="entry name" value="PRK00045.1-3"/>
    <property type="match status" value="1"/>
</dbReference>
<dbReference type="GO" id="GO:0019353">
    <property type="term" value="P:protoporphyrinogen IX biosynthetic process from glutamate"/>
    <property type="evidence" value="ECO:0007669"/>
    <property type="project" value="TreeGrafter"/>
</dbReference>
<dbReference type="CDD" id="cd05213">
    <property type="entry name" value="NAD_bind_Glutamyl_tRNA_reduct"/>
    <property type="match status" value="1"/>
</dbReference>
<feature type="active site" description="Nucleophile" evidence="9 10">
    <location>
        <position position="50"/>
    </location>
</feature>
<evidence type="ECO:0000256" key="8">
    <source>
        <dbReference type="ARBA" id="ARBA00068659"/>
    </source>
</evidence>
<evidence type="ECO:0000256" key="2">
    <source>
        <dbReference type="ARBA" id="ARBA00005916"/>
    </source>
</evidence>
<evidence type="ECO:0000313" key="18">
    <source>
        <dbReference type="EMBL" id="OEH84195.1"/>
    </source>
</evidence>
<dbReference type="EC" id="1.2.1.70" evidence="3 9"/>
<comment type="function">
    <text evidence="9">Catalyzes the NADPH-dependent reduction of glutamyl-tRNA(Glu) to glutamate 1-semialdehyde (GSA).</text>
</comment>
<dbReference type="FunFam" id="3.30.460.30:FF:000001">
    <property type="entry name" value="Glutamyl-tRNA reductase"/>
    <property type="match status" value="1"/>
</dbReference>
<dbReference type="RefSeq" id="WP_069703432.1">
    <property type="nucleotide sequence ID" value="NZ_MJAT01000040.1"/>
</dbReference>
<dbReference type="OrthoDB" id="110209at2"/>
<evidence type="ECO:0000313" key="19">
    <source>
        <dbReference type="Proteomes" id="UP000095255"/>
    </source>
</evidence>
<feature type="binding site" evidence="9 11">
    <location>
        <begin position="114"/>
        <end position="116"/>
    </location>
    <ligand>
        <name>substrate</name>
    </ligand>
</feature>
<comment type="subunit">
    <text evidence="9">Homodimer.</text>
</comment>
<evidence type="ECO:0000256" key="7">
    <source>
        <dbReference type="ARBA" id="ARBA00047464"/>
    </source>
</evidence>
<dbReference type="PANTHER" id="PTHR43013:SF1">
    <property type="entry name" value="GLUTAMYL-TRNA REDUCTASE"/>
    <property type="match status" value="1"/>
</dbReference>
<dbReference type="GO" id="GO:0050661">
    <property type="term" value="F:NADP binding"/>
    <property type="evidence" value="ECO:0007669"/>
    <property type="project" value="InterPro"/>
</dbReference>
<dbReference type="STRING" id="1390249.BHU72_12385"/>
<sequence>MYILAAGLNYRTAPVEIREKFTFQQQEVPTALEKLRAMHSILECALVATCNRTEIYCIVDHIHCGEQHIMVFLQEQFGIDRSEFRKYLYFHSGENAVRHLFKVSCGLDSMVLGETQILGQVRDAYDMSLEHNAMGTILKQLLPLAIVVGKRTHTETDIGKNAVSISYAAIELGKKIFGQLTDKRVLIIGAGKMSELTAKHLNSSGVEQVYVVNRTFHRAEELATKFKGVAVEWANIQDCLADVDIVVSSTGATDYVVDAPMMKDVMKRRKNRPIFMIDIAVPRDLDPAINDVEGVFLYDIDELEGVVEANKKLREKEIDQISLIIDEEINNFALWLNTLEVIPLIKALKHKTDDIYENTMESLFNKLPDLTEREKKVIRKHTKSVINQILKHPITQAKEMAANKDSKEQLEMIATIFGLEDAASYDCECVKLDSKAAPKSSMKAMSYFASFGRM</sequence>
<comment type="caution">
    <text evidence="18">The sequence shown here is derived from an EMBL/GenBank/DDBJ whole genome shotgun (WGS) entry which is preliminary data.</text>
</comment>
<reference evidence="18 19" key="1">
    <citation type="submission" date="2016-09" db="EMBL/GenBank/DDBJ databases">
        <title>Desulfuribacillus arsenicus sp. nov., an obligately anaerobic, dissimilatory arsenic- and antimonate-reducing bacterium isolated from anoxic sediments.</title>
        <authorList>
            <person name="Abin C.A."/>
            <person name="Hollibaugh J.T."/>
        </authorList>
    </citation>
    <scope>NUCLEOTIDE SEQUENCE [LARGE SCALE GENOMIC DNA]</scope>
    <source>
        <strain evidence="18 19">MLFW-2</strain>
    </source>
</reference>
<dbReference type="FunFam" id="3.40.50.720:FF:000031">
    <property type="entry name" value="Glutamyl-tRNA reductase"/>
    <property type="match status" value="1"/>
</dbReference>
<keyword evidence="4 9" id="KW-0521">NADP</keyword>
<accession>A0A1E5L235</accession>
<gene>
    <name evidence="9" type="primary">hemA</name>
    <name evidence="18" type="ORF">BHU72_12385</name>
</gene>
<dbReference type="Proteomes" id="UP000095255">
    <property type="component" value="Unassembled WGS sequence"/>
</dbReference>
<dbReference type="PANTHER" id="PTHR43013">
    <property type="entry name" value="GLUTAMYL-TRNA REDUCTASE"/>
    <property type="match status" value="1"/>
</dbReference>
<dbReference type="InterPro" id="IPR015895">
    <property type="entry name" value="4pyrrol_synth_GluRdtase_N"/>
</dbReference>
<dbReference type="PROSITE" id="PS00747">
    <property type="entry name" value="GLUTR"/>
    <property type="match status" value="1"/>
</dbReference>
<feature type="domain" description="Tetrapyrrole biosynthesis glutamyl-tRNA reductase dimerisation" evidence="15">
    <location>
        <begin position="322"/>
        <end position="419"/>
    </location>
</feature>
<dbReference type="AlphaFoldDB" id="A0A1E5L235"/>
<comment type="pathway">
    <text evidence="1 9 14">Porphyrin-containing compound metabolism; protoporphyrin-IX biosynthesis; 5-aminolevulinate from L-glutamyl-tRNA(Glu): step 1/2.</text>
</comment>
<feature type="binding site" evidence="9 12">
    <location>
        <begin position="189"/>
        <end position="194"/>
    </location>
    <ligand>
        <name>NADP(+)</name>
        <dbReference type="ChEBI" id="CHEBI:58349"/>
    </ligand>
</feature>
<keyword evidence="6 9" id="KW-0627">Porphyrin biosynthesis</keyword>
<evidence type="ECO:0000256" key="14">
    <source>
        <dbReference type="RuleBase" id="RU000584"/>
    </source>
</evidence>
<evidence type="ECO:0000256" key="1">
    <source>
        <dbReference type="ARBA" id="ARBA00005059"/>
    </source>
</evidence>
<keyword evidence="5 9" id="KW-0560">Oxidoreductase</keyword>
<evidence type="ECO:0000256" key="9">
    <source>
        <dbReference type="HAMAP-Rule" id="MF_00087"/>
    </source>
</evidence>
<comment type="similarity">
    <text evidence="2 9 14">Belongs to the glutamyl-tRNA reductase family.</text>
</comment>
<evidence type="ECO:0000256" key="12">
    <source>
        <dbReference type="PIRSR" id="PIRSR000445-3"/>
    </source>
</evidence>
<protein>
    <recommendedName>
        <fullName evidence="8 9">Glutamyl-tRNA reductase</fullName>
        <shortName evidence="9">GluTR</shortName>
        <ecNumber evidence="3 9">1.2.1.70</ecNumber>
    </recommendedName>
</protein>
<dbReference type="InterPro" id="IPR006151">
    <property type="entry name" value="Shikm_DH/Glu-tRNA_Rdtase"/>
</dbReference>
<dbReference type="InterPro" id="IPR036453">
    <property type="entry name" value="GluRdtase_dimer_dom_sf"/>
</dbReference>
<dbReference type="InterPro" id="IPR036343">
    <property type="entry name" value="GluRdtase_N_sf"/>
</dbReference>
<dbReference type="EMBL" id="MJAT01000040">
    <property type="protein sequence ID" value="OEH84195.1"/>
    <property type="molecule type" value="Genomic_DNA"/>
</dbReference>
<comment type="catalytic activity">
    <reaction evidence="7 9 14">
        <text>(S)-4-amino-5-oxopentanoate + tRNA(Glu) + NADP(+) = L-glutamyl-tRNA(Glu) + NADPH + H(+)</text>
        <dbReference type="Rhea" id="RHEA:12344"/>
        <dbReference type="Rhea" id="RHEA-COMP:9663"/>
        <dbReference type="Rhea" id="RHEA-COMP:9680"/>
        <dbReference type="ChEBI" id="CHEBI:15378"/>
        <dbReference type="ChEBI" id="CHEBI:57501"/>
        <dbReference type="ChEBI" id="CHEBI:57783"/>
        <dbReference type="ChEBI" id="CHEBI:58349"/>
        <dbReference type="ChEBI" id="CHEBI:78442"/>
        <dbReference type="ChEBI" id="CHEBI:78520"/>
        <dbReference type="EC" id="1.2.1.70"/>
    </reaction>
</comment>
<dbReference type="InterPro" id="IPR018214">
    <property type="entry name" value="GluRdtase_CS"/>
</dbReference>
<feature type="binding site" evidence="9 11">
    <location>
        <begin position="49"/>
        <end position="52"/>
    </location>
    <ligand>
        <name>substrate</name>
    </ligand>
</feature>
<dbReference type="Gene3D" id="3.40.50.720">
    <property type="entry name" value="NAD(P)-binding Rossmann-like Domain"/>
    <property type="match status" value="1"/>
</dbReference>
<organism evidence="18 19">
    <name type="scientific">Desulfuribacillus stibiiarsenatis</name>
    <dbReference type="NCBI Taxonomy" id="1390249"/>
    <lineage>
        <taxon>Bacteria</taxon>
        <taxon>Bacillati</taxon>
        <taxon>Bacillota</taxon>
        <taxon>Desulfuribacillia</taxon>
        <taxon>Desulfuribacillales</taxon>
        <taxon>Desulfuribacillaceae</taxon>
        <taxon>Desulfuribacillus</taxon>
    </lineage>
</organism>
<dbReference type="Pfam" id="PF00745">
    <property type="entry name" value="GlutR_dimer"/>
    <property type="match status" value="1"/>
</dbReference>
<dbReference type="Gene3D" id="3.30.460.30">
    <property type="entry name" value="Glutamyl-tRNA reductase, N-terminal domain"/>
    <property type="match status" value="1"/>
</dbReference>
<keyword evidence="19" id="KW-1185">Reference proteome</keyword>
<evidence type="ECO:0000259" key="17">
    <source>
        <dbReference type="Pfam" id="PF05201"/>
    </source>
</evidence>
<dbReference type="InterPro" id="IPR000343">
    <property type="entry name" value="4pyrrol_synth_GluRdtase"/>
</dbReference>
<evidence type="ECO:0000256" key="13">
    <source>
        <dbReference type="PIRSR" id="PIRSR000445-4"/>
    </source>
</evidence>
<comment type="domain">
    <text evidence="9">Possesses an unusual extended V-shaped dimeric structure with each monomer consisting of three distinct domains arranged along a curved 'spinal' alpha-helix. The N-terminal catalytic domain specifically recognizes the glutamate moiety of the substrate. The second domain is the NADPH-binding domain, and the third C-terminal domain is responsible for dimerization.</text>
</comment>
<dbReference type="HAMAP" id="MF_00087">
    <property type="entry name" value="Glu_tRNA_reductase"/>
    <property type="match status" value="1"/>
</dbReference>
<evidence type="ECO:0000256" key="5">
    <source>
        <dbReference type="ARBA" id="ARBA00023002"/>
    </source>
</evidence>
<name>A0A1E5L235_9FIRM</name>
<dbReference type="SUPFAM" id="SSF51735">
    <property type="entry name" value="NAD(P)-binding Rossmann-fold domains"/>
    <property type="match status" value="1"/>
</dbReference>
<dbReference type="UniPathway" id="UPA00251">
    <property type="reaction ID" value="UER00316"/>
</dbReference>
<evidence type="ECO:0000259" key="16">
    <source>
        <dbReference type="Pfam" id="PF01488"/>
    </source>
</evidence>
<feature type="domain" description="Glutamyl-tRNA reductase N-terminal" evidence="17">
    <location>
        <begin position="7"/>
        <end position="156"/>
    </location>
</feature>
<dbReference type="InterPro" id="IPR015896">
    <property type="entry name" value="4pyrrol_synth_GluRdtase_dimer"/>
</dbReference>
<comment type="miscellaneous">
    <text evidence="9">During catalysis, the active site Cys acts as a nucleophile attacking the alpha-carbonyl group of tRNA-bound glutamate with the formation of a thioester intermediate between enzyme and glutamate, and the concomitant release of tRNA(Glu). The thioester intermediate is finally reduced by direct hydride transfer from NADPH, to form the product GSA.</text>
</comment>
<dbReference type="PIRSF" id="PIRSF000445">
    <property type="entry name" value="4pyrrol_synth_GluRdtase"/>
    <property type="match status" value="1"/>
</dbReference>
<evidence type="ECO:0000256" key="11">
    <source>
        <dbReference type="PIRSR" id="PIRSR000445-2"/>
    </source>
</evidence>
<evidence type="ECO:0000256" key="6">
    <source>
        <dbReference type="ARBA" id="ARBA00023244"/>
    </source>
</evidence>
<proteinExistence type="inferred from homology"/>
<evidence type="ECO:0000256" key="3">
    <source>
        <dbReference type="ARBA" id="ARBA00012970"/>
    </source>
</evidence>
<dbReference type="InterPro" id="IPR036291">
    <property type="entry name" value="NAD(P)-bd_dom_sf"/>
</dbReference>
<dbReference type="Pfam" id="PF05201">
    <property type="entry name" value="GlutR_N"/>
    <property type="match status" value="1"/>
</dbReference>
<dbReference type="SUPFAM" id="SSF69742">
    <property type="entry name" value="Glutamyl tRNA-reductase catalytic, N-terminal domain"/>
    <property type="match status" value="1"/>
</dbReference>
<dbReference type="Pfam" id="PF01488">
    <property type="entry name" value="Shikimate_DH"/>
    <property type="match status" value="1"/>
</dbReference>
<feature type="binding site" evidence="9 11">
    <location>
        <position position="109"/>
    </location>
    <ligand>
        <name>substrate</name>
    </ligand>
</feature>
<feature type="site" description="Important for activity" evidence="9 13">
    <location>
        <position position="99"/>
    </location>
</feature>